<reference evidence="2 3" key="1">
    <citation type="submission" date="2013-11" db="EMBL/GenBank/DDBJ databases">
        <title>Draft genome sequence and annotation of the entomopathogenic bacterium, Xenorhabdus cabanillasi strain JM26.</title>
        <authorList>
            <person name="Gualtieri M."/>
            <person name="Ogier J.C."/>
            <person name="Pages S."/>
            <person name="Givaudan A."/>
            <person name="Gaudriault S."/>
        </authorList>
    </citation>
    <scope>NUCLEOTIDE SEQUENCE [LARGE SCALE GENOMIC DNA]</scope>
    <source>
        <strain evidence="2 3">JM26</strain>
    </source>
</reference>
<keyword evidence="1" id="KW-0812">Transmembrane</keyword>
<protein>
    <submittedName>
        <fullName evidence="2">Uncharacterized protein</fullName>
    </submittedName>
</protein>
<comment type="caution">
    <text evidence="2">The sequence shown here is derived from an EMBL/GenBank/DDBJ whole genome shotgun (WGS) entry which is preliminary data.</text>
</comment>
<dbReference type="EMBL" id="CBXE010000028">
    <property type="protein sequence ID" value="CDL79798.1"/>
    <property type="molecule type" value="Genomic_DNA"/>
</dbReference>
<organism evidence="2 3">
    <name type="scientific">Xenorhabdus cabanillasii JM26</name>
    <dbReference type="NCBI Taxonomy" id="1427517"/>
    <lineage>
        <taxon>Bacteria</taxon>
        <taxon>Pseudomonadati</taxon>
        <taxon>Pseudomonadota</taxon>
        <taxon>Gammaproteobacteria</taxon>
        <taxon>Enterobacterales</taxon>
        <taxon>Morganellaceae</taxon>
        <taxon>Xenorhabdus</taxon>
    </lineage>
</organism>
<gene>
    <name evidence="2" type="ORF">XCR1_1230039</name>
</gene>
<keyword evidence="1" id="KW-0472">Membrane</keyword>
<proteinExistence type="predicted"/>
<sequence length="41" mass="4514">MASHTLGTECLSIRHILLGFKAFNILMMAISHIKDSKGKSI</sequence>
<evidence type="ECO:0000313" key="3">
    <source>
        <dbReference type="Proteomes" id="UP000019197"/>
    </source>
</evidence>
<dbReference type="AlphaFoldDB" id="W1IPN6"/>
<feature type="transmembrane region" description="Helical" evidence="1">
    <location>
        <begin position="12"/>
        <end position="33"/>
    </location>
</feature>
<accession>W1IPN6</accession>
<dbReference type="Proteomes" id="UP000019197">
    <property type="component" value="Unassembled WGS sequence"/>
</dbReference>
<evidence type="ECO:0000313" key="2">
    <source>
        <dbReference type="EMBL" id="CDL79798.1"/>
    </source>
</evidence>
<evidence type="ECO:0000256" key="1">
    <source>
        <dbReference type="SAM" id="Phobius"/>
    </source>
</evidence>
<name>W1IPN6_9GAMM</name>
<keyword evidence="1" id="KW-1133">Transmembrane helix</keyword>